<dbReference type="GO" id="GO:0007155">
    <property type="term" value="P:cell adhesion"/>
    <property type="evidence" value="ECO:0007669"/>
    <property type="project" value="InterPro"/>
</dbReference>
<evidence type="ECO:0000256" key="4">
    <source>
        <dbReference type="ARBA" id="ARBA00022906"/>
    </source>
</evidence>
<dbReference type="Pfam" id="PF09223">
    <property type="entry name" value="ZinT"/>
    <property type="match status" value="1"/>
</dbReference>
<dbReference type="InterPro" id="IPR006129">
    <property type="entry name" value="AdhesinB"/>
</dbReference>
<sequence length="517" mass="59690">MKRTIYISFLVIILSIVMTACGKDDAEHNGQGDDKKIKINTTVYPLKSFAEQIGGEHVSVESIYPAGTDMHSFEPTQKDIINASKADLFIYTGDDLDPVAKKVAATIKTQDKKLALEDKLDKSQLLTDQHSHEESEEHNHGSEEGHHHHGGYDPHIWLDPKFDQNIAKEIKDELIKKDPNHKKEYEKNYKKLNKELTQIDEKMKDTTKDKKGNAVFISHESMGYLANRYGFVQKGVQNMNAEDPSQKDLTKIVKEINESGTKYILYEDNVSNKVTDTIRKETKAKPLKFYNMESLTKAQQSDKTITFQSLMKKNIKHINMALNDNIKVNDDSKKNKHEKAISEGYFKDSQVNDRKLSDYNGDWQSIYPYLKDGSLDEVMEHKANEDDSMSEKEYKAYYEKGYKTDIENLKINNDTIEFTKDGKKIQGKYKYDGKDILKYEKGNRGVRFTYKLTEGEDKTLPKYVQFSDHNIAPTKSHHFHIFVGNDRGKVLKELANWPTYFPQDLTKKEIKEEMLAH</sequence>
<proteinExistence type="inferred from homology"/>
<dbReference type="AlphaFoldDB" id="A0A9Q6MVB4"/>
<evidence type="ECO:0000256" key="8">
    <source>
        <dbReference type="SAM" id="MobiDB-lite"/>
    </source>
</evidence>
<dbReference type="InterPro" id="IPR050492">
    <property type="entry name" value="Bact_metal-bind_prot9"/>
</dbReference>
<keyword evidence="2 9" id="KW-0732">Signal</keyword>
<feature type="coiled-coil region" evidence="7">
    <location>
        <begin position="182"/>
        <end position="209"/>
    </location>
</feature>
<dbReference type="PANTHER" id="PTHR42953">
    <property type="entry name" value="HIGH-AFFINITY ZINC UPTAKE SYSTEM PROTEIN ZNUA-RELATED"/>
    <property type="match status" value="1"/>
</dbReference>
<dbReference type="EMBL" id="PZFQ01000016">
    <property type="protein sequence ID" value="PTI75861.1"/>
    <property type="molecule type" value="Genomic_DNA"/>
</dbReference>
<keyword evidence="4" id="KW-0864">Zinc transport</keyword>
<dbReference type="Pfam" id="PF01297">
    <property type="entry name" value="ZnuA"/>
    <property type="match status" value="1"/>
</dbReference>
<organism evidence="11 12">
    <name type="scientific">Staphylococcus succinus</name>
    <dbReference type="NCBI Taxonomy" id="61015"/>
    <lineage>
        <taxon>Bacteria</taxon>
        <taxon>Bacillati</taxon>
        <taxon>Bacillota</taxon>
        <taxon>Bacilli</taxon>
        <taxon>Bacillales</taxon>
        <taxon>Staphylococcaceae</taxon>
        <taxon>Staphylococcus</taxon>
    </lineage>
</organism>
<feature type="domain" description="ZinT" evidence="10">
    <location>
        <begin position="338"/>
        <end position="517"/>
    </location>
</feature>
<dbReference type="NCBIfam" id="NF033605">
    <property type="entry name" value="Zn_bnd_ABC_AdcA"/>
    <property type="match status" value="1"/>
</dbReference>
<keyword evidence="7" id="KW-0175">Coiled coil</keyword>
<feature type="region of interest" description="Disordered" evidence="8">
    <location>
        <begin position="128"/>
        <end position="156"/>
    </location>
</feature>
<evidence type="ECO:0000256" key="2">
    <source>
        <dbReference type="ARBA" id="ARBA00022729"/>
    </source>
</evidence>
<comment type="caution">
    <text evidence="11">The sequence shown here is derived from an EMBL/GenBank/DDBJ whole genome shotgun (WGS) entry which is preliminary data.</text>
</comment>
<evidence type="ECO:0000313" key="12">
    <source>
        <dbReference type="Proteomes" id="UP000241960"/>
    </source>
</evidence>
<dbReference type="Gene3D" id="2.40.128.20">
    <property type="match status" value="1"/>
</dbReference>
<dbReference type="PRINTS" id="PR00690">
    <property type="entry name" value="ADHESNFAMILY"/>
</dbReference>
<dbReference type="PROSITE" id="PS51257">
    <property type="entry name" value="PROKAR_LIPOPROTEIN"/>
    <property type="match status" value="1"/>
</dbReference>
<dbReference type="InterPro" id="IPR012674">
    <property type="entry name" value="Calycin"/>
</dbReference>
<evidence type="ECO:0000256" key="5">
    <source>
        <dbReference type="ARBA" id="ARBA00023065"/>
    </source>
</evidence>
<evidence type="ECO:0000256" key="7">
    <source>
        <dbReference type="SAM" id="Coils"/>
    </source>
</evidence>
<dbReference type="PANTHER" id="PTHR42953:SF8">
    <property type="entry name" value="ZINT DOMAIN-CONTAINING PROTEIN"/>
    <property type="match status" value="1"/>
</dbReference>
<dbReference type="SUPFAM" id="SSF53807">
    <property type="entry name" value="Helical backbone' metal receptor"/>
    <property type="match status" value="1"/>
</dbReference>
<keyword evidence="11" id="KW-0449">Lipoprotein</keyword>
<dbReference type="InterPro" id="IPR006127">
    <property type="entry name" value="ZnuA-like"/>
</dbReference>
<gene>
    <name evidence="11" type="primary">adcA</name>
    <name evidence="11" type="ORF">BU058_06335</name>
</gene>
<evidence type="ECO:0000256" key="3">
    <source>
        <dbReference type="ARBA" id="ARBA00022833"/>
    </source>
</evidence>
<dbReference type="GO" id="GO:0006829">
    <property type="term" value="P:zinc ion transport"/>
    <property type="evidence" value="ECO:0007669"/>
    <property type="project" value="UniProtKB-KW"/>
</dbReference>
<reference evidence="11 12" key="1">
    <citation type="journal article" date="2016" name="Front. Microbiol.">
        <title>Comprehensive Phylogenetic Analysis of Bovine Non-aureus Staphylococci Species Based on Whole-Genome Sequencing.</title>
        <authorList>
            <person name="Naushad S."/>
            <person name="Barkema H.W."/>
            <person name="Luby C."/>
            <person name="Condas L.A."/>
            <person name="Nobrega D.B."/>
            <person name="Carson D.A."/>
            <person name="De Buck J."/>
        </authorList>
    </citation>
    <scope>NUCLEOTIDE SEQUENCE [LARGE SCALE GENOMIC DNA]</scope>
    <source>
        <strain evidence="11 12">SNUC 1231</strain>
    </source>
</reference>
<keyword evidence="1 6" id="KW-0813">Transport</keyword>
<keyword evidence="3" id="KW-0862">Zinc</keyword>
<keyword evidence="5" id="KW-0406">Ion transport</keyword>
<dbReference type="GO" id="GO:0008270">
    <property type="term" value="F:zinc ion binding"/>
    <property type="evidence" value="ECO:0007669"/>
    <property type="project" value="InterPro"/>
</dbReference>
<feature type="compositionally biased region" description="Basic and acidic residues" evidence="8">
    <location>
        <begin position="129"/>
        <end position="156"/>
    </location>
</feature>
<comment type="similarity">
    <text evidence="6">Belongs to the bacterial solute-binding protein 9 family.</text>
</comment>
<feature type="signal peptide" evidence="9">
    <location>
        <begin position="1"/>
        <end position="22"/>
    </location>
</feature>
<dbReference type="RefSeq" id="WP_107545005.1">
    <property type="nucleotide sequence ID" value="NZ_PZFQ01000016.1"/>
</dbReference>
<dbReference type="InterPro" id="IPR006128">
    <property type="entry name" value="Lipoprotein_PsaA-like"/>
</dbReference>
<dbReference type="SUPFAM" id="SSF50814">
    <property type="entry name" value="Lipocalins"/>
    <property type="match status" value="1"/>
</dbReference>
<name>A0A9Q6MVB4_9STAP</name>
<dbReference type="InterPro" id="IPR015304">
    <property type="entry name" value="ZinT_dom"/>
</dbReference>
<evidence type="ECO:0000256" key="6">
    <source>
        <dbReference type="RuleBase" id="RU003512"/>
    </source>
</evidence>
<evidence type="ECO:0000259" key="10">
    <source>
        <dbReference type="Pfam" id="PF09223"/>
    </source>
</evidence>
<accession>A0A9Q6MVB4</accession>
<dbReference type="Proteomes" id="UP000241960">
    <property type="component" value="Unassembled WGS sequence"/>
</dbReference>
<evidence type="ECO:0000256" key="9">
    <source>
        <dbReference type="SAM" id="SignalP"/>
    </source>
</evidence>
<feature type="chain" id="PRO_5040302087" evidence="9">
    <location>
        <begin position="23"/>
        <end position="517"/>
    </location>
</feature>
<dbReference type="PRINTS" id="PR00691">
    <property type="entry name" value="ADHESINB"/>
</dbReference>
<protein>
    <submittedName>
        <fullName evidence="11">Zinc ABC transporter substrate-binding lipoprotein AdcA</fullName>
    </submittedName>
</protein>
<dbReference type="Gene3D" id="3.40.50.1980">
    <property type="entry name" value="Nitrogenase molybdenum iron protein domain"/>
    <property type="match status" value="2"/>
</dbReference>
<evidence type="ECO:0000256" key="1">
    <source>
        <dbReference type="ARBA" id="ARBA00022448"/>
    </source>
</evidence>
<evidence type="ECO:0000313" key="11">
    <source>
        <dbReference type="EMBL" id="PTI75861.1"/>
    </source>
</evidence>